<feature type="domain" description="Tyr recombinase" evidence="2">
    <location>
        <begin position="1"/>
        <end position="178"/>
    </location>
</feature>
<dbReference type="SUPFAM" id="SSF56349">
    <property type="entry name" value="DNA breaking-rejoining enzymes"/>
    <property type="match status" value="1"/>
</dbReference>
<comment type="caution">
    <text evidence="3">The sequence shown here is derived from an EMBL/GenBank/DDBJ whole genome shotgun (WGS) entry which is preliminary data.</text>
</comment>
<accession>A0A917XJ14</accession>
<dbReference type="GO" id="GO:0003677">
    <property type="term" value="F:DNA binding"/>
    <property type="evidence" value="ECO:0007669"/>
    <property type="project" value="InterPro"/>
</dbReference>
<proteinExistence type="predicted"/>
<dbReference type="Proteomes" id="UP000653411">
    <property type="component" value="Unassembled WGS sequence"/>
</dbReference>
<protein>
    <recommendedName>
        <fullName evidence="2">Tyr recombinase domain-containing protein</fullName>
    </recommendedName>
</protein>
<organism evidence="3 4">
    <name type="scientific">Streptomyces fuscichromogenes</name>
    <dbReference type="NCBI Taxonomy" id="1324013"/>
    <lineage>
        <taxon>Bacteria</taxon>
        <taxon>Bacillati</taxon>
        <taxon>Actinomycetota</taxon>
        <taxon>Actinomycetes</taxon>
        <taxon>Kitasatosporales</taxon>
        <taxon>Streptomycetaceae</taxon>
        <taxon>Streptomyces</taxon>
    </lineage>
</organism>
<evidence type="ECO:0000313" key="4">
    <source>
        <dbReference type="Proteomes" id="UP000653411"/>
    </source>
</evidence>
<dbReference type="InterPro" id="IPR013762">
    <property type="entry name" value="Integrase-like_cat_sf"/>
</dbReference>
<dbReference type="EMBL" id="BMML01000019">
    <property type="protein sequence ID" value="GGN31086.1"/>
    <property type="molecule type" value="Genomic_DNA"/>
</dbReference>
<dbReference type="PROSITE" id="PS51898">
    <property type="entry name" value="TYR_RECOMBINASE"/>
    <property type="match status" value="1"/>
</dbReference>
<dbReference type="AlphaFoldDB" id="A0A917XJ14"/>
<dbReference type="InterPro" id="IPR011010">
    <property type="entry name" value="DNA_brk_join_enz"/>
</dbReference>
<gene>
    <name evidence="3" type="ORF">GCM10011578_068740</name>
</gene>
<reference evidence="3" key="1">
    <citation type="journal article" date="2014" name="Int. J. Syst. Evol. Microbiol.">
        <title>Complete genome sequence of Corynebacterium casei LMG S-19264T (=DSM 44701T), isolated from a smear-ripened cheese.</title>
        <authorList>
            <consortium name="US DOE Joint Genome Institute (JGI-PGF)"/>
            <person name="Walter F."/>
            <person name="Albersmeier A."/>
            <person name="Kalinowski J."/>
            <person name="Ruckert C."/>
        </authorList>
    </citation>
    <scope>NUCLEOTIDE SEQUENCE</scope>
    <source>
        <strain evidence="3">CGMCC 4.7110</strain>
    </source>
</reference>
<sequence length="178" mass="20319">MVKPWTVAEVQRFISGMERDRLYAPLLLSLMGLRPAEVVGLRWADLDLKLATVEMTRIRTMNGNSEVVEKDAKTAAGERVLPLPAWVLDALKQFRARQACERLAAGEGYTDSGYVVVNELGIPRNTRHLREHAYGLMSELKMRRVRLYDARHSCMTYRFCEKSEVDDLTTNPLTCDFP</sequence>
<evidence type="ECO:0000313" key="3">
    <source>
        <dbReference type="EMBL" id="GGN31086.1"/>
    </source>
</evidence>
<reference evidence="3" key="2">
    <citation type="submission" date="2020-09" db="EMBL/GenBank/DDBJ databases">
        <authorList>
            <person name="Sun Q."/>
            <person name="Zhou Y."/>
        </authorList>
    </citation>
    <scope>NUCLEOTIDE SEQUENCE</scope>
    <source>
        <strain evidence="3">CGMCC 4.7110</strain>
    </source>
</reference>
<dbReference type="RefSeq" id="WP_189266784.1">
    <property type="nucleotide sequence ID" value="NZ_BMML01000019.1"/>
</dbReference>
<dbReference type="Gene3D" id="1.10.443.10">
    <property type="entry name" value="Intergrase catalytic core"/>
    <property type="match status" value="1"/>
</dbReference>
<dbReference type="GO" id="GO:0006310">
    <property type="term" value="P:DNA recombination"/>
    <property type="evidence" value="ECO:0007669"/>
    <property type="project" value="UniProtKB-KW"/>
</dbReference>
<evidence type="ECO:0000259" key="2">
    <source>
        <dbReference type="PROSITE" id="PS51898"/>
    </source>
</evidence>
<dbReference type="InterPro" id="IPR002104">
    <property type="entry name" value="Integrase_catalytic"/>
</dbReference>
<evidence type="ECO:0000256" key="1">
    <source>
        <dbReference type="ARBA" id="ARBA00023172"/>
    </source>
</evidence>
<keyword evidence="1" id="KW-0233">DNA recombination</keyword>
<dbReference type="GO" id="GO:0015074">
    <property type="term" value="P:DNA integration"/>
    <property type="evidence" value="ECO:0007669"/>
    <property type="project" value="InterPro"/>
</dbReference>
<name>A0A917XJ14_9ACTN</name>
<keyword evidence="4" id="KW-1185">Reference proteome</keyword>